<proteinExistence type="predicted"/>
<evidence type="ECO:0000256" key="1">
    <source>
        <dbReference type="ARBA" id="ARBA00022823"/>
    </source>
</evidence>
<name>A0A511AXF4_9LACT</name>
<dbReference type="Proteomes" id="UP000321662">
    <property type="component" value="Unassembled WGS sequence"/>
</dbReference>
<dbReference type="GO" id="GO:0019464">
    <property type="term" value="P:glycine decarboxylation via glycine cleavage system"/>
    <property type="evidence" value="ECO:0007669"/>
    <property type="project" value="InterPro"/>
</dbReference>
<accession>A0A511AXF4</accession>
<dbReference type="EMBL" id="BJUY01000019">
    <property type="protein sequence ID" value="GEK91811.1"/>
    <property type="molecule type" value="Genomic_DNA"/>
</dbReference>
<dbReference type="SUPFAM" id="SSF51230">
    <property type="entry name" value="Single hybrid motif"/>
    <property type="match status" value="1"/>
</dbReference>
<dbReference type="Pfam" id="PF01597">
    <property type="entry name" value="GCV_H"/>
    <property type="match status" value="1"/>
</dbReference>
<dbReference type="GO" id="GO:0005960">
    <property type="term" value="C:glycine cleavage complex"/>
    <property type="evidence" value="ECO:0007669"/>
    <property type="project" value="InterPro"/>
</dbReference>
<protein>
    <submittedName>
        <fullName evidence="2">Putative glycine cleavage system H protein</fullName>
    </submittedName>
</protein>
<dbReference type="AlphaFoldDB" id="A0A511AXF4"/>
<organism evidence="2 3">
    <name type="scientific">Alkalibacterium kapii</name>
    <dbReference type="NCBI Taxonomy" id="426704"/>
    <lineage>
        <taxon>Bacteria</taxon>
        <taxon>Bacillati</taxon>
        <taxon>Bacillota</taxon>
        <taxon>Bacilli</taxon>
        <taxon>Lactobacillales</taxon>
        <taxon>Carnobacteriaceae</taxon>
        <taxon>Alkalibacterium</taxon>
    </lineage>
</organism>
<gene>
    <name evidence="2" type="ORF">AKA01nite_14330</name>
</gene>
<evidence type="ECO:0000313" key="3">
    <source>
        <dbReference type="Proteomes" id="UP000321662"/>
    </source>
</evidence>
<dbReference type="PANTHER" id="PTHR11715:SF3">
    <property type="entry name" value="GLYCINE CLEAVAGE SYSTEM H PROTEIN-RELATED"/>
    <property type="match status" value="1"/>
</dbReference>
<keyword evidence="1" id="KW-0450">Lipoyl</keyword>
<dbReference type="RefSeq" id="WP_146924626.1">
    <property type="nucleotide sequence ID" value="NZ_BJUY01000019.1"/>
</dbReference>
<dbReference type="GO" id="GO:0009249">
    <property type="term" value="P:protein lipoylation"/>
    <property type="evidence" value="ECO:0007669"/>
    <property type="project" value="TreeGrafter"/>
</dbReference>
<dbReference type="OrthoDB" id="2401220at2"/>
<reference evidence="2 3" key="1">
    <citation type="submission" date="2019-07" db="EMBL/GenBank/DDBJ databases">
        <title>Whole genome shotgun sequence of Alkalibacterium kapii NBRC 103247.</title>
        <authorList>
            <person name="Hosoyama A."/>
            <person name="Uohara A."/>
            <person name="Ohji S."/>
            <person name="Ichikawa N."/>
        </authorList>
    </citation>
    <scope>NUCLEOTIDE SEQUENCE [LARGE SCALE GENOMIC DNA]</scope>
    <source>
        <strain evidence="2 3">NBRC 103247</strain>
    </source>
</reference>
<dbReference type="GO" id="GO:0005829">
    <property type="term" value="C:cytosol"/>
    <property type="evidence" value="ECO:0007669"/>
    <property type="project" value="TreeGrafter"/>
</dbReference>
<dbReference type="CDD" id="cd06848">
    <property type="entry name" value="GCS_H"/>
    <property type="match status" value="1"/>
</dbReference>
<dbReference type="InterPro" id="IPR011053">
    <property type="entry name" value="Single_hybrid_motif"/>
</dbReference>
<keyword evidence="3" id="KW-1185">Reference proteome</keyword>
<dbReference type="InterPro" id="IPR033753">
    <property type="entry name" value="GCV_H/Fam206"/>
</dbReference>
<evidence type="ECO:0000313" key="2">
    <source>
        <dbReference type="EMBL" id="GEK91811.1"/>
    </source>
</evidence>
<dbReference type="PANTHER" id="PTHR11715">
    <property type="entry name" value="GLYCINE CLEAVAGE SYSTEM H PROTEIN"/>
    <property type="match status" value="1"/>
</dbReference>
<dbReference type="InterPro" id="IPR002930">
    <property type="entry name" value="GCV_H"/>
</dbReference>
<dbReference type="Gene3D" id="2.40.50.100">
    <property type="match status" value="1"/>
</dbReference>
<comment type="caution">
    <text evidence="2">The sequence shown here is derived from an EMBL/GenBank/DDBJ whole genome shotgun (WGS) entry which is preliminary data.</text>
</comment>
<sequence>MTIKYHDNGIWIEKINDTDYKVGLSEKGQDDAGEVMFAEIVEHNGSLTKGDPILNVEGAKAVTELTLPFDAAVKETHTQIEDEPSLLNSEDKRDNWILVVNDVDPDVWNTLDTEMTLNKEESE</sequence>